<keyword evidence="8" id="KW-1185">Reference proteome</keyword>
<comment type="subcellular location">
    <subcellularLocation>
        <location evidence="1">Cell membrane</location>
        <topology evidence="1">Multi-pass membrane protein</topology>
    </subcellularLocation>
</comment>
<dbReference type="GO" id="GO:0005886">
    <property type="term" value="C:plasma membrane"/>
    <property type="evidence" value="ECO:0007669"/>
    <property type="project" value="UniProtKB-SubCell"/>
</dbReference>
<feature type="transmembrane region" description="Helical" evidence="6">
    <location>
        <begin position="259"/>
        <end position="280"/>
    </location>
</feature>
<evidence type="ECO:0000256" key="3">
    <source>
        <dbReference type="ARBA" id="ARBA00022692"/>
    </source>
</evidence>
<feature type="transmembrane region" description="Helical" evidence="6">
    <location>
        <begin position="61"/>
        <end position="82"/>
    </location>
</feature>
<dbReference type="InterPro" id="IPR001851">
    <property type="entry name" value="ABC_transp_permease"/>
</dbReference>
<dbReference type="PANTHER" id="PTHR30482">
    <property type="entry name" value="HIGH-AFFINITY BRANCHED-CHAIN AMINO ACID TRANSPORT SYSTEM PERMEASE"/>
    <property type="match status" value="1"/>
</dbReference>
<dbReference type="CDD" id="cd06581">
    <property type="entry name" value="TM_PBP1_LivM_like"/>
    <property type="match status" value="1"/>
</dbReference>
<evidence type="ECO:0000256" key="4">
    <source>
        <dbReference type="ARBA" id="ARBA00022989"/>
    </source>
</evidence>
<reference evidence="8" key="1">
    <citation type="submission" date="2015-12" db="EMBL/GenBank/DDBJ databases">
        <title>Complete Genome Sequence of Azospirillum thiophilum BV-S.</title>
        <authorList>
            <person name="Fomenkov A."/>
            <person name="Vincze T."/>
            <person name="Grabovich M."/>
            <person name="Dubinina G."/>
            <person name="Orlova M."/>
            <person name="Belousova E."/>
            <person name="Roberts R.J."/>
        </authorList>
    </citation>
    <scope>NUCLEOTIDE SEQUENCE [LARGE SCALE GENOMIC DNA]</scope>
    <source>
        <strain evidence="8">BV-S</strain>
    </source>
</reference>
<dbReference type="EMBL" id="CP012403">
    <property type="protein sequence ID" value="ALG73883.1"/>
    <property type="molecule type" value="Genomic_DNA"/>
</dbReference>
<keyword evidence="2" id="KW-1003">Cell membrane</keyword>
<keyword evidence="5 6" id="KW-0472">Membrane</keyword>
<dbReference type="AlphaFoldDB" id="A0AAC8ZVI2"/>
<evidence type="ECO:0000256" key="1">
    <source>
        <dbReference type="ARBA" id="ARBA00004651"/>
    </source>
</evidence>
<evidence type="ECO:0000313" key="7">
    <source>
        <dbReference type="EMBL" id="ALG73883.1"/>
    </source>
</evidence>
<name>A0AAC8ZVI2_9PROT</name>
<feature type="transmembrane region" description="Helical" evidence="6">
    <location>
        <begin position="130"/>
        <end position="153"/>
    </location>
</feature>
<evidence type="ECO:0000256" key="5">
    <source>
        <dbReference type="ARBA" id="ARBA00023136"/>
    </source>
</evidence>
<dbReference type="GO" id="GO:0015658">
    <property type="term" value="F:branched-chain amino acid transmembrane transporter activity"/>
    <property type="evidence" value="ECO:0007669"/>
    <property type="project" value="InterPro"/>
</dbReference>
<feature type="transmembrane region" description="Helical" evidence="6">
    <location>
        <begin position="181"/>
        <end position="205"/>
    </location>
</feature>
<evidence type="ECO:0008006" key="9">
    <source>
        <dbReference type="Google" id="ProtNLM"/>
    </source>
</evidence>
<sequence length="302" mass="31707">MTLIWIDRPFWIQLAIGVAITAVTALAWDILSRTGQVSLGSAAFFGIGSYALALFEPLVGLALAWVAVVVVCALAATLLGLLTLRLRRMYFAIATLGFALSMQVLVVVFPDWTGGAGGIAPPVLAGGDPRWQLALIGLLLLAAAGISDLLLGLRFRPAFFMIRTKPELATASGVPVVRMKIFAFIVSGVLIGLAGACYGGLYGYVVPTDVFTTNWSVLPLAIATLGGMDTTIGPLLGAVVLKALEEVARSTIGGTGYQVVYGAVIILFVIGMPQGIVGLLRRGRGLLARSGTAKKKERERHA</sequence>
<dbReference type="Pfam" id="PF02653">
    <property type="entry name" value="BPD_transp_2"/>
    <property type="match status" value="1"/>
</dbReference>
<proteinExistence type="predicted"/>
<dbReference type="InterPro" id="IPR043428">
    <property type="entry name" value="LivM-like"/>
</dbReference>
<dbReference type="KEGG" id="ati:AL072_21955"/>
<keyword evidence="4 6" id="KW-1133">Transmembrane helix</keyword>
<dbReference type="Proteomes" id="UP000069935">
    <property type="component" value="Chromosome 3"/>
</dbReference>
<feature type="transmembrane region" description="Helical" evidence="6">
    <location>
        <begin position="12"/>
        <end position="30"/>
    </location>
</feature>
<protein>
    <recommendedName>
        <fullName evidence="9">ABC transporter permease</fullName>
    </recommendedName>
</protein>
<feature type="transmembrane region" description="Helical" evidence="6">
    <location>
        <begin position="37"/>
        <end position="55"/>
    </location>
</feature>
<reference evidence="7 8" key="2">
    <citation type="journal article" date="2016" name="Genome Announc.">
        <title>Complete Genome Sequence of a Strain of Azospirillum thiophilum Isolated from a Sulfide Spring.</title>
        <authorList>
            <person name="Fomenkov A."/>
            <person name="Vincze T."/>
            <person name="Grabovich M."/>
            <person name="Anton B.P."/>
            <person name="Dubinina G."/>
            <person name="Orlova M."/>
            <person name="Belousova E."/>
            <person name="Roberts R.J."/>
        </authorList>
    </citation>
    <scope>NUCLEOTIDE SEQUENCE [LARGE SCALE GENOMIC DNA]</scope>
    <source>
        <strain evidence="7 8">BV-S</strain>
    </source>
</reference>
<evidence type="ECO:0000256" key="2">
    <source>
        <dbReference type="ARBA" id="ARBA00022475"/>
    </source>
</evidence>
<dbReference type="PANTHER" id="PTHR30482:SF20">
    <property type="entry name" value="HIGH-AFFINITY BRANCHED-CHAIN AMINO ACID TRANSPORT SYSTEM PERMEASE PROTEIN LIVM"/>
    <property type="match status" value="1"/>
</dbReference>
<evidence type="ECO:0000256" key="6">
    <source>
        <dbReference type="SAM" id="Phobius"/>
    </source>
</evidence>
<accession>A0AAC8ZVI2</accession>
<keyword evidence="3 6" id="KW-0812">Transmembrane</keyword>
<organism evidence="7 8">
    <name type="scientific">Azospirillum thiophilum</name>
    <dbReference type="NCBI Taxonomy" id="528244"/>
    <lineage>
        <taxon>Bacteria</taxon>
        <taxon>Pseudomonadati</taxon>
        <taxon>Pseudomonadota</taxon>
        <taxon>Alphaproteobacteria</taxon>
        <taxon>Rhodospirillales</taxon>
        <taxon>Azospirillaceae</taxon>
        <taxon>Azospirillum</taxon>
    </lineage>
</organism>
<feature type="transmembrane region" description="Helical" evidence="6">
    <location>
        <begin position="89"/>
        <end position="110"/>
    </location>
</feature>
<gene>
    <name evidence="7" type="ORF">AL072_21955</name>
</gene>
<evidence type="ECO:0000313" key="8">
    <source>
        <dbReference type="Proteomes" id="UP000069935"/>
    </source>
</evidence>